<dbReference type="GO" id="GO:0009307">
    <property type="term" value="P:DNA restriction-modification system"/>
    <property type="evidence" value="ECO:0007669"/>
    <property type="project" value="UniProtKB-KW"/>
</dbReference>
<dbReference type="SUPFAM" id="SSF53335">
    <property type="entry name" value="S-adenosyl-L-methionine-dependent methyltransferases"/>
    <property type="match status" value="1"/>
</dbReference>
<evidence type="ECO:0000256" key="4">
    <source>
        <dbReference type="ARBA" id="ARBA00022679"/>
    </source>
</evidence>
<dbReference type="Pfam" id="PF02384">
    <property type="entry name" value="N6_Mtase"/>
    <property type="match status" value="1"/>
</dbReference>
<dbReference type="EC" id="2.1.1.72" evidence="2"/>
<evidence type="ECO:0000259" key="9">
    <source>
        <dbReference type="Pfam" id="PF12161"/>
    </source>
</evidence>
<evidence type="ECO:0000313" key="10">
    <source>
        <dbReference type="EMBL" id="ADV47577.1"/>
    </source>
</evidence>
<dbReference type="Gene3D" id="3.40.50.150">
    <property type="entry name" value="Vaccinia Virus protein VP39"/>
    <property type="match status" value="1"/>
</dbReference>
<keyword evidence="11" id="KW-1185">Reference proteome</keyword>
<dbReference type="InterPro" id="IPR003356">
    <property type="entry name" value="DNA_methylase_A-5"/>
</dbReference>
<dbReference type="Proteomes" id="UP000008634">
    <property type="component" value="Chromosome"/>
</dbReference>
<name>E6X8J0_CELAD</name>
<dbReference type="InterPro" id="IPR002052">
    <property type="entry name" value="DNA_methylase_N6_adenine_CS"/>
</dbReference>
<dbReference type="EMBL" id="CP002453">
    <property type="protein sequence ID" value="ADV47577.1"/>
    <property type="molecule type" value="Genomic_DNA"/>
</dbReference>
<evidence type="ECO:0000313" key="11">
    <source>
        <dbReference type="Proteomes" id="UP000008634"/>
    </source>
</evidence>
<organism evidence="10 11">
    <name type="scientific">Cellulophaga algicola (strain DSM 14237 / IC166 / ACAM 630)</name>
    <dbReference type="NCBI Taxonomy" id="688270"/>
    <lineage>
        <taxon>Bacteria</taxon>
        <taxon>Pseudomonadati</taxon>
        <taxon>Bacteroidota</taxon>
        <taxon>Flavobacteriia</taxon>
        <taxon>Flavobacteriales</taxon>
        <taxon>Flavobacteriaceae</taxon>
        <taxon>Cellulophaga</taxon>
    </lineage>
</organism>
<dbReference type="GO" id="GO:0008170">
    <property type="term" value="F:N-methyltransferase activity"/>
    <property type="evidence" value="ECO:0007669"/>
    <property type="project" value="InterPro"/>
</dbReference>
<evidence type="ECO:0000256" key="1">
    <source>
        <dbReference type="ARBA" id="ARBA00006594"/>
    </source>
</evidence>
<dbReference type="REBASE" id="31726">
    <property type="entry name" value="M.Cal14237III"/>
</dbReference>
<dbReference type="InterPro" id="IPR038333">
    <property type="entry name" value="T1MK-like_N_sf"/>
</dbReference>
<dbReference type="GO" id="GO:0003677">
    <property type="term" value="F:DNA binding"/>
    <property type="evidence" value="ECO:0007669"/>
    <property type="project" value="InterPro"/>
</dbReference>
<evidence type="ECO:0000256" key="2">
    <source>
        <dbReference type="ARBA" id="ARBA00011900"/>
    </source>
</evidence>
<evidence type="ECO:0000256" key="3">
    <source>
        <dbReference type="ARBA" id="ARBA00022603"/>
    </source>
</evidence>
<dbReference type="PANTHER" id="PTHR42933:SF3">
    <property type="entry name" value="TYPE I RESTRICTION ENZYME MJAVIII METHYLASE SUBUNIT"/>
    <property type="match status" value="1"/>
</dbReference>
<dbReference type="InterPro" id="IPR051537">
    <property type="entry name" value="DNA_Adenine_Mtase"/>
</dbReference>
<dbReference type="HOGENOM" id="CLU_018284_5_0_10"/>
<protein>
    <recommendedName>
        <fullName evidence="2">site-specific DNA-methyltransferase (adenine-specific)</fullName>
        <ecNumber evidence="2">2.1.1.72</ecNumber>
    </recommendedName>
</protein>
<dbReference type="PRINTS" id="PR00507">
    <property type="entry name" value="N12N6MTFRASE"/>
</dbReference>
<dbReference type="RefSeq" id="WP_013549074.1">
    <property type="nucleotide sequence ID" value="NC_014934.1"/>
</dbReference>
<evidence type="ECO:0000259" key="8">
    <source>
        <dbReference type="Pfam" id="PF02384"/>
    </source>
</evidence>
<dbReference type="GO" id="GO:0032259">
    <property type="term" value="P:methylation"/>
    <property type="evidence" value="ECO:0007669"/>
    <property type="project" value="UniProtKB-KW"/>
</dbReference>
<dbReference type="InterPro" id="IPR029063">
    <property type="entry name" value="SAM-dependent_MTases_sf"/>
</dbReference>
<feature type="domain" description="DNA methylase adenine-specific" evidence="8">
    <location>
        <begin position="186"/>
        <end position="520"/>
    </location>
</feature>
<dbReference type="PANTHER" id="PTHR42933">
    <property type="entry name" value="SLR6095 PROTEIN"/>
    <property type="match status" value="1"/>
</dbReference>
<comment type="similarity">
    <text evidence="1">Belongs to the N(4)/N(6)-methyltransferase family.</text>
</comment>
<evidence type="ECO:0000256" key="5">
    <source>
        <dbReference type="ARBA" id="ARBA00022691"/>
    </source>
</evidence>
<dbReference type="InterPro" id="IPR022749">
    <property type="entry name" value="D12N6_MeTrfase_N"/>
</dbReference>
<dbReference type="GO" id="GO:0009007">
    <property type="term" value="F:site-specific DNA-methyltransferase (adenine-specific) activity"/>
    <property type="evidence" value="ECO:0007669"/>
    <property type="project" value="UniProtKB-EC"/>
</dbReference>
<keyword evidence="3 10" id="KW-0489">Methyltransferase</keyword>
<evidence type="ECO:0000256" key="7">
    <source>
        <dbReference type="ARBA" id="ARBA00047942"/>
    </source>
</evidence>
<evidence type="ECO:0000256" key="6">
    <source>
        <dbReference type="ARBA" id="ARBA00022747"/>
    </source>
</evidence>
<dbReference type="AlphaFoldDB" id="E6X8J0"/>
<sequence>MLQNNSKLKALIVSLWNTFWSGGIANPLTAIEQITYLLFVKRLDELESKRERDAEFTSEAYESKFDGEYTPWIDESLYRPKPEVTETEKARLYNKREKALTPRPKKELKWSFFKAMPADDMLVHFRNNVFPHIKDLNDETSSFTKYMKNAVFIIEKPSLLVEAIKKVDEIFLEIAEDAKDGKQSFQDIQGDVYEMLLKEIATAGKNGQFRTPRHLIKLLAELTEPKLGHKIADPACGTGGFLLGAYQYILSDLVRQKEPDLLVADEDGFERASISSVLDKKNKQILNDSFYGFDIDTTMVRLGLMNLMMHGIDNPHIEYKDSLSKNYNETGDYDIVLANPPFTGKLDKGDVNPDLGIDTGSTELLFLARISKMLRAGGKAAVIIPEGVLFGGSKAQKATREILLKDNQLEAVISLPAGAFKPYTGVKTAILVFTKVEEDSKTWHTDKVWFYALENDGYSLDDNRRKLEENPLPVVKSEYTARKTSEYPDRKNHFFVPLAEIQENDLDLSYNRYKEYEYTEQTYEPPKEILAKLMEMEKGILADMQELNDLIG</sequence>
<dbReference type="OrthoDB" id="9814572at2"/>
<keyword evidence="4" id="KW-0808">Transferase</keyword>
<reference evidence="10 11" key="1">
    <citation type="journal article" date="2010" name="Stand. Genomic Sci.">
        <title>Complete genome sequence of Cellulophaga algicola type strain (IC166).</title>
        <authorList>
            <person name="Abt B."/>
            <person name="Lu M."/>
            <person name="Misra M."/>
            <person name="Han C."/>
            <person name="Nolan M."/>
            <person name="Lucas S."/>
            <person name="Hammon N."/>
            <person name="Deshpande S."/>
            <person name="Cheng J.F."/>
            <person name="Tapia R."/>
            <person name="Goodwin L."/>
            <person name="Pitluck S."/>
            <person name="Liolios K."/>
            <person name="Pagani I."/>
            <person name="Ivanova N."/>
            <person name="Mavromatis K."/>
            <person name="Ovchinikova G."/>
            <person name="Pati A."/>
            <person name="Chen A."/>
            <person name="Palaniappan K."/>
            <person name="Land M."/>
            <person name="Hauser L."/>
            <person name="Chang Y.J."/>
            <person name="Jeffries C.D."/>
            <person name="Detter J.C."/>
            <person name="Brambilla E."/>
            <person name="Rohde M."/>
            <person name="Tindall B.J."/>
            <person name="Goker M."/>
            <person name="Woyke T."/>
            <person name="Bristow J."/>
            <person name="Eisen J.A."/>
            <person name="Markowitz V."/>
            <person name="Hugenholtz P."/>
            <person name="Kyrpides N.C."/>
            <person name="Klenk H.P."/>
            <person name="Lapidus A."/>
        </authorList>
    </citation>
    <scope>NUCLEOTIDE SEQUENCE [LARGE SCALE GENOMIC DNA]</scope>
    <source>
        <strain evidence="11">DSM 14237 / IC166 / ACAM 630</strain>
    </source>
</reference>
<dbReference type="eggNOG" id="COG0286">
    <property type="taxonomic scope" value="Bacteria"/>
</dbReference>
<keyword evidence="5" id="KW-0949">S-adenosyl-L-methionine</keyword>
<dbReference type="KEGG" id="cao:Celal_0227"/>
<proteinExistence type="inferred from homology"/>
<dbReference type="PROSITE" id="PS00092">
    <property type="entry name" value="N6_MTASE"/>
    <property type="match status" value="1"/>
</dbReference>
<dbReference type="STRING" id="688270.Celal_0227"/>
<comment type="catalytic activity">
    <reaction evidence="7">
        <text>a 2'-deoxyadenosine in DNA + S-adenosyl-L-methionine = an N(6)-methyl-2'-deoxyadenosine in DNA + S-adenosyl-L-homocysteine + H(+)</text>
        <dbReference type="Rhea" id="RHEA:15197"/>
        <dbReference type="Rhea" id="RHEA-COMP:12418"/>
        <dbReference type="Rhea" id="RHEA-COMP:12419"/>
        <dbReference type="ChEBI" id="CHEBI:15378"/>
        <dbReference type="ChEBI" id="CHEBI:57856"/>
        <dbReference type="ChEBI" id="CHEBI:59789"/>
        <dbReference type="ChEBI" id="CHEBI:90615"/>
        <dbReference type="ChEBI" id="CHEBI:90616"/>
        <dbReference type="EC" id="2.1.1.72"/>
    </reaction>
</comment>
<keyword evidence="6" id="KW-0680">Restriction system</keyword>
<accession>E6X8J0</accession>
<dbReference type="Pfam" id="PF12161">
    <property type="entry name" value="HsdM_N"/>
    <property type="match status" value="1"/>
</dbReference>
<dbReference type="Gene3D" id="1.20.1260.30">
    <property type="match status" value="1"/>
</dbReference>
<feature type="domain" description="N6 adenine-specific DNA methyltransferase N-terminal" evidence="9">
    <location>
        <begin position="9"/>
        <end position="167"/>
    </location>
</feature>
<gene>
    <name evidence="10" type="ordered locus">Celal_0227</name>
</gene>